<proteinExistence type="predicted"/>
<evidence type="ECO:0000256" key="1">
    <source>
        <dbReference type="ARBA" id="ARBA00004370"/>
    </source>
</evidence>
<feature type="transmembrane region" description="Helical" evidence="7">
    <location>
        <begin position="299"/>
        <end position="317"/>
    </location>
</feature>
<evidence type="ECO:0000313" key="10">
    <source>
        <dbReference type="RefSeq" id="XP_030745950.1"/>
    </source>
</evidence>
<feature type="compositionally biased region" description="Low complexity" evidence="6">
    <location>
        <begin position="228"/>
        <end position="252"/>
    </location>
</feature>
<evidence type="ECO:0000313" key="9">
    <source>
        <dbReference type="Proteomes" id="UP000504635"/>
    </source>
</evidence>
<evidence type="ECO:0000256" key="4">
    <source>
        <dbReference type="ARBA" id="ARBA00023136"/>
    </source>
</evidence>
<keyword evidence="4 7" id="KW-0472">Membrane</keyword>
<dbReference type="GeneID" id="115874804"/>
<feature type="compositionally biased region" description="Low complexity" evidence="6">
    <location>
        <begin position="125"/>
        <end position="151"/>
    </location>
</feature>
<dbReference type="CDD" id="cd01790">
    <property type="entry name" value="Ubl_HERP"/>
    <property type="match status" value="1"/>
</dbReference>
<keyword evidence="5" id="KW-0834">Unfolded protein response</keyword>
<keyword evidence="9" id="KW-1185">Reference proteome</keyword>
<feature type="region of interest" description="Disordered" evidence="6">
    <location>
        <begin position="100"/>
        <end position="174"/>
    </location>
</feature>
<dbReference type="PANTHER" id="PTHR12943:SF27">
    <property type="entry name" value="HOMOCYSTEINE-INDUCED ENDOPLASMIC RETICULUM PROTEIN, ISOFORM A"/>
    <property type="match status" value="1"/>
</dbReference>
<keyword evidence="2 7" id="KW-0812">Transmembrane</keyword>
<dbReference type="FunCoup" id="A0A6J2X4L4">
    <property type="interactions" value="926"/>
</dbReference>
<dbReference type="AlphaFoldDB" id="A0A6J2X4L4"/>
<evidence type="ECO:0000256" key="3">
    <source>
        <dbReference type="ARBA" id="ARBA00022989"/>
    </source>
</evidence>
<dbReference type="KEGG" id="soy:115874804"/>
<keyword evidence="3 7" id="KW-1133">Transmembrane helix</keyword>
<dbReference type="SMART" id="SM00213">
    <property type="entry name" value="UBQ"/>
    <property type="match status" value="1"/>
</dbReference>
<reference evidence="10" key="1">
    <citation type="submission" date="2025-08" db="UniProtKB">
        <authorList>
            <consortium name="RefSeq"/>
        </authorList>
    </citation>
    <scope>IDENTIFICATION</scope>
    <source>
        <tissue evidence="10">Gonads</tissue>
    </source>
</reference>
<accession>A0A6J2X4L4</accession>
<evidence type="ECO:0000256" key="5">
    <source>
        <dbReference type="ARBA" id="ARBA00023230"/>
    </source>
</evidence>
<feature type="compositionally biased region" description="Polar residues" evidence="6">
    <location>
        <begin position="113"/>
        <end position="124"/>
    </location>
</feature>
<dbReference type="PROSITE" id="PS50053">
    <property type="entry name" value="UBIQUITIN_2"/>
    <property type="match status" value="1"/>
</dbReference>
<dbReference type="InterPro" id="IPR039751">
    <property type="entry name" value="HERPUD1/2"/>
</dbReference>
<feature type="compositionally biased region" description="Polar residues" evidence="6">
    <location>
        <begin position="163"/>
        <end position="174"/>
    </location>
</feature>
<dbReference type="RefSeq" id="XP_030745950.1">
    <property type="nucleotide sequence ID" value="XM_030890090.1"/>
</dbReference>
<evidence type="ECO:0000256" key="7">
    <source>
        <dbReference type="SAM" id="Phobius"/>
    </source>
</evidence>
<feature type="region of interest" description="Disordered" evidence="6">
    <location>
        <begin position="215"/>
        <end position="265"/>
    </location>
</feature>
<evidence type="ECO:0000259" key="8">
    <source>
        <dbReference type="PROSITE" id="PS50053"/>
    </source>
</evidence>
<dbReference type="PANTHER" id="PTHR12943">
    <property type="entry name" value="HOMOCYSTEINE-RESPONSIVE ENDOPLASMIC RETICULUM-RESIDENT UNIQUITIN-LIKE DOMAIN HERPUD PROTEIN FAMILY MEMBER"/>
    <property type="match status" value="1"/>
</dbReference>
<protein>
    <submittedName>
        <fullName evidence="10">Homocysteine-responsive endoplasmic reticulum-resident ubiquitin-like domain member 2 protein</fullName>
    </submittedName>
</protein>
<gene>
    <name evidence="10" type="primary">LOC115874804</name>
</gene>
<evidence type="ECO:0000256" key="6">
    <source>
        <dbReference type="SAM" id="MobiDB-lite"/>
    </source>
</evidence>
<name>A0A6J2X4L4_SITOR</name>
<sequence length="368" mass="41015">MLISPFKKLEETMESLPVTLIVKAPNQQIEDQKITCETSWTINKLKQHLSEVYPSKPPHHEQKLIYSGQLLNDSLVLKDILRQYEGQDTHTVHLVCTPKHIKMNTKPKPSTPVAETNSGGSRQANSNTSSTGSGNVSAETSTQTSQRSQSTNASESRVPPTFPNSGFQWTMPNGQFQPADYSNLNQYQMQMAWMQQAYMQYMSQYMQLAAGQTPITTQPTIPTPSNTPPTTTAPQNNNQPQDAGARGAAQGAPPNPIPAANPNPVENNEERDWLDIFYTLSRALVLFSVVYFYSSPVRFVFVLFLVIALYLYQTGFFRNIHLNNNNINVTPDGVGVEEEQAPTRLTVAWTFITTFFASLIPEVPNINA</sequence>
<evidence type="ECO:0000256" key="2">
    <source>
        <dbReference type="ARBA" id="ARBA00022692"/>
    </source>
</evidence>
<dbReference type="SUPFAM" id="SSF54236">
    <property type="entry name" value="Ubiquitin-like"/>
    <property type="match status" value="1"/>
</dbReference>
<dbReference type="Gene3D" id="3.10.20.90">
    <property type="entry name" value="Phosphatidylinositol 3-kinase Catalytic Subunit, Chain A, domain 1"/>
    <property type="match status" value="1"/>
</dbReference>
<dbReference type="CTD" id="34065"/>
<dbReference type="GO" id="GO:0016020">
    <property type="term" value="C:membrane"/>
    <property type="evidence" value="ECO:0007669"/>
    <property type="project" value="UniProtKB-SubCell"/>
</dbReference>
<dbReference type="Proteomes" id="UP000504635">
    <property type="component" value="Unplaced"/>
</dbReference>
<dbReference type="Pfam" id="PF00240">
    <property type="entry name" value="ubiquitin"/>
    <property type="match status" value="1"/>
</dbReference>
<dbReference type="GO" id="GO:0030968">
    <property type="term" value="P:endoplasmic reticulum unfolded protein response"/>
    <property type="evidence" value="ECO:0007669"/>
    <property type="project" value="TreeGrafter"/>
</dbReference>
<dbReference type="FunFam" id="3.10.20.90:FF:000046">
    <property type="entry name" value="Homocysteine-responsive endoplasmic reticulum-resident ubiquitin-like domain member 2 protein"/>
    <property type="match status" value="1"/>
</dbReference>
<feature type="domain" description="Ubiquitin-like" evidence="8">
    <location>
        <begin position="18"/>
        <end position="95"/>
    </location>
</feature>
<dbReference type="InterPro" id="IPR000626">
    <property type="entry name" value="Ubiquitin-like_dom"/>
</dbReference>
<dbReference type="OrthoDB" id="21589at2759"/>
<dbReference type="InterPro" id="IPR029071">
    <property type="entry name" value="Ubiquitin-like_domsf"/>
</dbReference>
<dbReference type="InParanoid" id="A0A6J2X4L4"/>
<comment type="subcellular location">
    <subcellularLocation>
        <location evidence="1">Membrane</location>
    </subcellularLocation>
</comment>
<organism evidence="9 10">
    <name type="scientific">Sitophilus oryzae</name>
    <name type="common">Rice weevil</name>
    <name type="synonym">Curculio oryzae</name>
    <dbReference type="NCBI Taxonomy" id="7048"/>
    <lineage>
        <taxon>Eukaryota</taxon>
        <taxon>Metazoa</taxon>
        <taxon>Ecdysozoa</taxon>
        <taxon>Arthropoda</taxon>
        <taxon>Hexapoda</taxon>
        <taxon>Insecta</taxon>
        <taxon>Pterygota</taxon>
        <taxon>Neoptera</taxon>
        <taxon>Endopterygota</taxon>
        <taxon>Coleoptera</taxon>
        <taxon>Polyphaga</taxon>
        <taxon>Cucujiformia</taxon>
        <taxon>Curculionidae</taxon>
        <taxon>Dryophthorinae</taxon>
        <taxon>Sitophilus</taxon>
    </lineage>
</organism>